<dbReference type="PANTHER" id="PTHR23416">
    <property type="entry name" value="SIALIC ACID SYNTHASE-RELATED"/>
    <property type="match status" value="1"/>
</dbReference>
<evidence type="ECO:0000313" key="2">
    <source>
        <dbReference type="EMBL" id="SMH67641.1"/>
    </source>
</evidence>
<reference evidence="2 3" key="3">
    <citation type="submission" date="2017-03" db="EMBL/GenBank/DDBJ databases">
        <authorList>
            <person name="Regsiter A."/>
            <person name="William W."/>
        </authorList>
    </citation>
    <scope>NUCLEOTIDE SEQUENCE [LARGE SCALE GENOMIC DNA]</scope>
    <source>
        <strain evidence="2">PRJEB5721</strain>
    </source>
</reference>
<dbReference type="InterPro" id="IPR051159">
    <property type="entry name" value="Hexapeptide_acetyltransf"/>
</dbReference>
<protein>
    <submittedName>
        <fullName evidence="1">Acetyltransferase (Modular protein)</fullName>
    </submittedName>
</protein>
<dbReference type="PANTHER" id="PTHR23416:SF78">
    <property type="entry name" value="LIPOPOLYSACCHARIDE BIOSYNTHESIS O-ACETYL TRANSFERASE WBBJ-RELATED"/>
    <property type="match status" value="1"/>
</dbReference>
<accession>A0A060USH5</accession>
<evidence type="ECO:0000313" key="3">
    <source>
        <dbReference type="Proteomes" id="UP000193925"/>
    </source>
</evidence>
<dbReference type="Gene3D" id="2.160.10.10">
    <property type="entry name" value="Hexapeptide repeat proteins"/>
    <property type="match status" value="1"/>
</dbReference>
<evidence type="ECO:0000313" key="1">
    <source>
        <dbReference type="EMBL" id="CDQ11281.1"/>
    </source>
</evidence>
<dbReference type="GO" id="GO:0016740">
    <property type="term" value="F:transferase activity"/>
    <property type="evidence" value="ECO:0007669"/>
    <property type="project" value="UniProtKB-KW"/>
</dbReference>
<dbReference type="InterPro" id="IPR001451">
    <property type="entry name" value="Hexapep"/>
</dbReference>
<gene>
    <name evidence="2" type="ORF">AFERRI_50843</name>
    <name evidence="1" type="ORF">AFERRI_530176</name>
</gene>
<dbReference type="Pfam" id="PF00132">
    <property type="entry name" value="Hexapep"/>
    <property type="match status" value="1"/>
</dbReference>
<reference evidence="1" key="1">
    <citation type="submission" date="2014-03" db="EMBL/GenBank/DDBJ databases">
        <authorList>
            <person name="Genoscope - CEA"/>
        </authorList>
    </citation>
    <scope>NUCLEOTIDE SEQUENCE [LARGE SCALE GENOMIC DNA]</scope>
    <source>
        <strain evidence="1">CF27</strain>
    </source>
</reference>
<dbReference type="SUPFAM" id="SSF51161">
    <property type="entry name" value="Trimeric LpxA-like enzymes"/>
    <property type="match status" value="1"/>
</dbReference>
<name>A0A060USH5_9PROT</name>
<sequence>MYLQNIYSFLRAPVSVKQNKLRMLYYRLVARTYYRRLFKHFGNGSLLFSPLNIAGPEHTSIGEKVHIGHGARIEAFTGWYGGQQFSPELEIRDSVDIGQNFTIGCANRVVIGRNTVISFDVFITDNDHSYEQIDVPVMQQPLIVKKTIIGENCFIASGVKILAGTVLGKQCIVGSNSVVRGEFPDYCVIVGAPARVIKRYSAQSGRWERV</sequence>
<dbReference type="Proteomes" id="UP000193925">
    <property type="component" value="Chromosome AFERRI"/>
</dbReference>
<dbReference type="InterPro" id="IPR011004">
    <property type="entry name" value="Trimer_LpxA-like_sf"/>
</dbReference>
<dbReference type="EMBL" id="CCCS020000049">
    <property type="protein sequence ID" value="CDQ11281.1"/>
    <property type="molecule type" value="Genomic_DNA"/>
</dbReference>
<keyword evidence="3" id="KW-1185">Reference proteome</keyword>
<reference evidence="1" key="2">
    <citation type="submission" date="2014-07" db="EMBL/GenBank/DDBJ databases">
        <title>Initial genome analysis of the psychrotolerant acidophile Acidithiobacillus ferrivorans CF27: insights into iron and sulfur oxidation pathways and into biofilm formation.</title>
        <authorList>
            <person name="Talla E."/>
            <person name="Hedrich S."/>
            <person name="Mangenot S."/>
            <person name="Ji B."/>
            <person name="Johnson D.B."/>
            <person name="Barbe V."/>
            <person name="Bonnefoy V."/>
        </authorList>
    </citation>
    <scope>NUCLEOTIDE SEQUENCE [LARGE SCALE GENOMIC DNA]</scope>
    <source>
        <strain evidence="1">CF27</strain>
    </source>
</reference>
<keyword evidence="1" id="KW-0808">Transferase</keyword>
<dbReference type="AlphaFoldDB" id="A0A060USH5"/>
<dbReference type="EMBL" id="LT841305">
    <property type="protein sequence ID" value="SMH67641.1"/>
    <property type="molecule type" value="Genomic_DNA"/>
</dbReference>
<dbReference type="CDD" id="cd04647">
    <property type="entry name" value="LbH_MAT_like"/>
    <property type="match status" value="1"/>
</dbReference>
<organism evidence="1">
    <name type="scientific">Acidithiobacillus ferrivorans</name>
    <dbReference type="NCBI Taxonomy" id="160808"/>
    <lineage>
        <taxon>Bacteria</taxon>
        <taxon>Pseudomonadati</taxon>
        <taxon>Pseudomonadota</taxon>
        <taxon>Acidithiobacillia</taxon>
        <taxon>Acidithiobacillales</taxon>
        <taxon>Acidithiobacillaceae</taxon>
        <taxon>Acidithiobacillus</taxon>
    </lineage>
</organism>
<proteinExistence type="predicted"/>